<dbReference type="Gene3D" id="3.10.105.10">
    <property type="entry name" value="Dipeptide-binding Protein, Domain 3"/>
    <property type="match status" value="1"/>
</dbReference>
<accession>A0ABN5VD80</accession>
<reference evidence="3 4" key="1">
    <citation type="journal article" date="2010" name="ChemBioChem">
        <title>Cloning and characterization of the biosynthetic gene cluster of 16-membered macrolide antibiotic FD-891: involvement of a dual functional cytochrome P450 monooxygenase catalyzing epoxidation and hydroxylation.</title>
        <authorList>
            <person name="Kudo F."/>
            <person name="Motegi A."/>
            <person name="Mizoue K."/>
            <person name="Eguchi T."/>
        </authorList>
    </citation>
    <scope>NUCLEOTIDE SEQUENCE [LARGE SCALE GENOMIC DNA]</scope>
    <source>
        <strain evidence="3 4">A-8890</strain>
    </source>
</reference>
<evidence type="ECO:0000256" key="1">
    <source>
        <dbReference type="SAM" id="SignalP"/>
    </source>
</evidence>
<dbReference type="PANTHER" id="PTHR30290">
    <property type="entry name" value="PERIPLASMIC BINDING COMPONENT OF ABC TRANSPORTER"/>
    <property type="match status" value="1"/>
</dbReference>
<dbReference type="InterPro" id="IPR039424">
    <property type="entry name" value="SBP_5"/>
</dbReference>
<name>A0ABN5VD80_9ACTN</name>
<keyword evidence="4" id="KW-1185">Reference proteome</keyword>
<organism evidence="3 4">
    <name type="scientific">Streptomyces graminofaciens</name>
    <dbReference type="NCBI Taxonomy" id="68212"/>
    <lineage>
        <taxon>Bacteria</taxon>
        <taxon>Bacillati</taxon>
        <taxon>Actinomycetota</taxon>
        <taxon>Actinomycetes</taxon>
        <taxon>Kitasatosporales</taxon>
        <taxon>Streptomycetaceae</taxon>
        <taxon>Streptomyces</taxon>
    </lineage>
</organism>
<feature type="chain" id="PRO_5046533242" evidence="1">
    <location>
        <begin position="21"/>
        <end position="518"/>
    </location>
</feature>
<dbReference type="EMBL" id="AP018448">
    <property type="protein sequence ID" value="BBC31136.1"/>
    <property type="molecule type" value="Genomic_DNA"/>
</dbReference>
<dbReference type="SUPFAM" id="SSF53850">
    <property type="entry name" value="Periplasmic binding protein-like II"/>
    <property type="match status" value="1"/>
</dbReference>
<evidence type="ECO:0000259" key="2">
    <source>
        <dbReference type="Pfam" id="PF00496"/>
    </source>
</evidence>
<dbReference type="InterPro" id="IPR000914">
    <property type="entry name" value="SBP_5_dom"/>
</dbReference>
<dbReference type="InterPro" id="IPR030678">
    <property type="entry name" value="Peptide/Ni-bd"/>
</dbReference>
<evidence type="ECO:0000313" key="3">
    <source>
        <dbReference type="EMBL" id="BBC31136.1"/>
    </source>
</evidence>
<reference evidence="3 4" key="2">
    <citation type="journal article" date="2023" name="ChemBioChem">
        <title>Acyltransferase Domain Exchange between Two Independent Type I Polyketide Synthases in the Same Producer Strain of Macrolide Antibiotics.</title>
        <authorList>
            <person name="Kudo F."/>
            <person name="Kishikawa K."/>
            <person name="Tsuboi K."/>
            <person name="Kido T."/>
            <person name="Usui T."/>
            <person name="Hashimoto J."/>
            <person name="Shin-Ya K."/>
            <person name="Miyanaga A."/>
            <person name="Eguchi T."/>
        </authorList>
    </citation>
    <scope>NUCLEOTIDE SEQUENCE [LARGE SCALE GENOMIC DNA]</scope>
    <source>
        <strain evidence="3 4">A-8890</strain>
    </source>
</reference>
<dbReference type="PROSITE" id="PS51257">
    <property type="entry name" value="PROKAR_LIPOPROTEIN"/>
    <property type="match status" value="1"/>
</dbReference>
<feature type="domain" description="Solute-binding protein family 5" evidence="2">
    <location>
        <begin position="81"/>
        <end position="435"/>
    </location>
</feature>
<dbReference type="RefSeq" id="WP_286249790.1">
    <property type="nucleotide sequence ID" value="NZ_AP018448.1"/>
</dbReference>
<keyword evidence="1" id="KW-0732">Signal</keyword>
<dbReference type="Proteomes" id="UP001321542">
    <property type="component" value="Chromosome"/>
</dbReference>
<dbReference type="Gene3D" id="3.40.190.10">
    <property type="entry name" value="Periplasmic binding protein-like II"/>
    <property type="match status" value="1"/>
</dbReference>
<gene>
    <name evidence="3" type="ORF">SGFS_024300</name>
</gene>
<feature type="signal peptide" evidence="1">
    <location>
        <begin position="1"/>
        <end position="20"/>
    </location>
</feature>
<proteinExistence type="predicted"/>
<dbReference type="Pfam" id="PF00496">
    <property type="entry name" value="SBP_bac_5"/>
    <property type="match status" value="1"/>
</dbReference>
<evidence type="ECO:0000313" key="4">
    <source>
        <dbReference type="Proteomes" id="UP001321542"/>
    </source>
</evidence>
<protein>
    <submittedName>
        <fullName evidence="3">ABC transport protein, solute binding component</fullName>
    </submittedName>
</protein>
<dbReference type="PIRSF" id="PIRSF002741">
    <property type="entry name" value="MppA"/>
    <property type="match status" value="1"/>
</dbReference>
<sequence length="518" mass="54661">MKRRTALQASIGVVATLTLAACGGGQTGSGSGSGQTTLTIALSSAPNSLDPAQVAVGPFLNYMDPAYATLLTRKADGTLGAGLADKWGYVGKGNTKFELHLRKGVKFADGTPITAADVVKSFKYFQKGSGPAAAWFRPLAFSTPDSSTVVITSPTPNPDMGTLFTPPYTGGAIISPAGLKVPKKLASSTFGAGPYVYSAQQSVSGDHYVYIPNKNFYDQSAIHFKKITVRVMPNVNSQVQALKSGQIDLMYGTPDVAPTVKGDKAITTLQKPTTWAGLFLLDREGTVVKGLGDERVRQALNFAIDRSAITKAVYGDYGTPVSQPQMPGYDGYSPEAAKMYPYDPDKAKKLLKAAGYGKGLTIPVNYGSFDPSTTKMVQAVQAQLAEVGVKLKLRAATNFGAWINDLLTKKYAATVLSPGTGGEPNFYAQQPPFTKTGIMNVFGVADPDVDAAYARLAAADPKSSEAASKDLTDVIVKKALALPVSGTDTIAMYNNKLRGVKFPDGGAQLTSNTLWTTR</sequence>